<evidence type="ECO:0000256" key="1">
    <source>
        <dbReference type="ARBA" id="ARBA00008645"/>
    </source>
</evidence>
<dbReference type="Proteomes" id="UP000594454">
    <property type="component" value="Chromosome 2"/>
</dbReference>
<dbReference type="InParanoid" id="A0A7R8UKU5"/>
<evidence type="ECO:0000259" key="3">
    <source>
        <dbReference type="Pfam" id="PF00561"/>
    </source>
</evidence>
<dbReference type="OrthoDB" id="190201at2759"/>
<dbReference type="InterPro" id="IPR000073">
    <property type="entry name" value="AB_hydrolase_1"/>
</dbReference>
<accession>A0A7R8UKU5</accession>
<dbReference type="PANTHER" id="PTHR43798">
    <property type="entry name" value="MONOACYLGLYCEROL LIPASE"/>
    <property type="match status" value="1"/>
</dbReference>
<name>A0A7R8UKU5_HERIL</name>
<dbReference type="GO" id="GO:0016787">
    <property type="term" value="F:hydrolase activity"/>
    <property type="evidence" value="ECO:0007669"/>
    <property type="project" value="UniProtKB-KW"/>
</dbReference>
<proteinExistence type="inferred from homology"/>
<reference evidence="4 5" key="1">
    <citation type="submission" date="2020-11" db="EMBL/GenBank/DDBJ databases">
        <authorList>
            <person name="Wallbank WR R."/>
            <person name="Pardo Diaz C."/>
            <person name="Kozak K."/>
            <person name="Martin S."/>
            <person name="Jiggins C."/>
            <person name="Moest M."/>
            <person name="Warren A I."/>
            <person name="Generalovic N T."/>
            <person name="Byers J.R.P. K."/>
            <person name="Montejo-Kovacevich G."/>
            <person name="Yen C E."/>
        </authorList>
    </citation>
    <scope>NUCLEOTIDE SEQUENCE [LARGE SCALE GENOMIC DNA]</scope>
</reference>
<dbReference type="PANTHER" id="PTHR43798:SF14">
    <property type="entry name" value="SERINE HYDROLASE-LIKE PROTEIN DDB_G0286239"/>
    <property type="match status" value="1"/>
</dbReference>
<dbReference type="InterPro" id="IPR050266">
    <property type="entry name" value="AB_hydrolase_sf"/>
</dbReference>
<feature type="domain" description="AB hydrolase-1" evidence="3">
    <location>
        <begin position="36"/>
        <end position="144"/>
    </location>
</feature>
<protein>
    <recommendedName>
        <fullName evidence="3">AB hydrolase-1 domain-containing protein</fullName>
    </recommendedName>
</protein>
<dbReference type="GO" id="GO:0016020">
    <property type="term" value="C:membrane"/>
    <property type="evidence" value="ECO:0007669"/>
    <property type="project" value="TreeGrafter"/>
</dbReference>
<dbReference type="Pfam" id="PF00561">
    <property type="entry name" value="Abhydrolase_1"/>
    <property type="match status" value="1"/>
</dbReference>
<comment type="similarity">
    <text evidence="1">Belongs to the AB hydrolase superfamily.</text>
</comment>
<gene>
    <name evidence="4" type="ORF">HERILL_LOCUS5442</name>
</gene>
<organism evidence="4 5">
    <name type="scientific">Hermetia illucens</name>
    <name type="common">Black soldier fly</name>
    <dbReference type="NCBI Taxonomy" id="343691"/>
    <lineage>
        <taxon>Eukaryota</taxon>
        <taxon>Metazoa</taxon>
        <taxon>Ecdysozoa</taxon>
        <taxon>Arthropoda</taxon>
        <taxon>Hexapoda</taxon>
        <taxon>Insecta</taxon>
        <taxon>Pterygota</taxon>
        <taxon>Neoptera</taxon>
        <taxon>Endopterygota</taxon>
        <taxon>Diptera</taxon>
        <taxon>Brachycera</taxon>
        <taxon>Stratiomyomorpha</taxon>
        <taxon>Stratiomyidae</taxon>
        <taxon>Hermetiinae</taxon>
        <taxon>Hermetia</taxon>
    </lineage>
</organism>
<dbReference type="InterPro" id="IPR029058">
    <property type="entry name" value="AB_hydrolase_fold"/>
</dbReference>
<dbReference type="Gene3D" id="3.40.50.1820">
    <property type="entry name" value="alpha/beta hydrolase"/>
    <property type="match status" value="1"/>
</dbReference>
<sequence length="311" mass="35546">MGSKRQSERRECTEVQIEMPWGHISGKWWGPQNRRPILALHGWQDNAGTFDTLIPLLPPHIGILAIDLPGHGFSSRLPDGQIYHLSSYLYVIIMIMEKYDWEQISLLGHSLGSMLAFQLAAIFPDKVDLVIGLDAYKPITFLEVKFTSETRSHISAFLTADERNRNNSEPPSYSYDECIEKLFIGGGNSINRDKCCYIVNRNIQRSTKYPDKYYFTRDSRLKAFDFGVWPKEVYSSLLADIKCPVLFIKASGSKSTDSTVFREHLAVMKKNPLFEFQQVVGTHHVHLNEPHKVSGMINQFLLKYIGTISKL</sequence>
<dbReference type="EMBL" id="LR899010">
    <property type="protein sequence ID" value="CAD7082407.1"/>
    <property type="molecule type" value="Genomic_DNA"/>
</dbReference>
<keyword evidence="2" id="KW-0378">Hydrolase</keyword>
<evidence type="ECO:0000313" key="5">
    <source>
        <dbReference type="Proteomes" id="UP000594454"/>
    </source>
</evidence>
<evidence type="ECO:0000313" key="4">
    <source>
        <dbReference type="EMBL" id="CAD7082407.1"/>
    </source>
</evidence>
<dbReference type="SUPFAM" id="SSF53474">
    <property type="entry name" value="alpha/beta-Hydrolases"/>
    <property type="match status" value="1"/>
</dbReference>
<dbReference type="AlphaFoldDB" id="A0A7R8UKU5"/>
<evidence type="ECO:0000256" key="2">
    <source>
        <dbReference type="ARBA" id="ARBA00022801"/>
    </source>
</evidence>
<keyword evidence="5" id="KW-1185">Reference proteome</keyword>